<evidence type="ECO:0000256" key="4">
    <source>
        <dbReference type="ARBA" id="ARBA00023069"/>
    </source>
</evidence>
<keyword evidence="3" id="KW-0677">Repeat</keyword>
<dbReference type="Pfam" id="PF14580">
    <property type="entry name" value="LRR_9"/>
    <property type="match status" value="1"/>
</dbReference>
<dbReference type="AlphaFoldDB" id="A0AAD5SL75"/>
<dbReference type="PANTHER" id="PTHR45973">
    <property type="entry name" value="PROTEIN PHOSPHATASE 1 REGULATORY SUBUNIT SDS22-RELATED"/>
    <property type="match status" value="1"/>
</dbReference>
<keyword evidence="8" id="KW-1185">Reference proteome</keyword>
<dbReference type="InterPro" id="IPR032675">
    <property type="entry name" value="LRR_dom_sf"/>
</dbReference>
<reference evidence="7" key="1">
    <citation type="submission" date="2020-05" db="EMBL/GenBank/DDBJ databases">
        <title>Phylogenomic resolution of chytrid fungi.</title>
        <authorList>
            <person name="Stajich J.E."/>
            <person name="Amses K."/>
            <person name="Simmons R."/>
            <person name="Seto K."/>
            <person name="Myers J."/>
            <person name="Bonds A."/>
            <person name="Quandt C.A."/>
            <person name="Barry K."/>
            <person name="Liu P."/>
            <person name="Grigoriev I."/>
            <person name="Longcore J.E."/>
            <person name="James T.Y."/>
        </authorList>
    </citation>
    <scope>NUCLEOTIDE SEQUENCE</scope>
    <source>
        <strain evidence="7">JEL0318</strain>
    </source>
</reference>
<protein>
    <submittedName>
        <fullName evidence="7">Dynein assembly factor 1, axonemal</fullName>
    </submittedName>
</protein>
<feature type="compositionally biased region" description="Acidic residues" evidence="6">
    <location>
        <begin position="581"/>
        <end position="591"/>
    </location>
</feature>
<feature type="compositionally biased region" description="Polar residues" evidence="6">
    <location>
        <begin position="384"/>
        <end position="402"/>
    </location>
</feature>
<evidence type="ECO:0000256" key="3">
    <source>
        <dbReference type="ARBA" id="ARBA00022737"/>
    </source>
</evidence>
<dbReference type="Gene3D" id="3.80.10.10">
    <property type="entry name" value="Ribonuclease Inhibitor"/>
    <property type="match status" value="2"/>
</dbReference>
<evidence type="ECO:0000256" key="5">
    <source>
        <dbReference type="ARBA" id="ARBA00023273"/>
    </source>
</evidence>
<accession>A0AAD5SL75</accession>
<evidence type="ECO:0000313" key="7">
    <source>
        <dbReference type="EMBL" id="KAJ3052876.1"/>
    </source>
</evidence>
<feature type="compositionally biased region" description="Basic and acidic residues" evidence="6">
    <location>
        <begin position="516"/>
        <end position="528"/>
    </location>
</feature>
<name>A0AAD5SL75_9FUNG</name>
<evidence type="ECO:0000256" key="6">
    <source>
        <dbReference type="SAM" id="MobiDB-lite"/>
    </source>
</evidence>
<sequence length="600" mass="67137">MRRNPIEKDLKGNTLMTERYIKHLCKEQKLYSTPELNDKLYLHFKGFAKIENLHAYTGLRSVWLEGNGITDIEGLETLTELRCLFLQQNCIEKITNLDTLANLDTINLSNNLIKKIENLSVIPTLSTVQMAHNFLKSAEDIEHLVECENVSILDLSHNKLDDPNIVEVFAQMRNLRVLNLMSNPVISKIQNYRRTLISKCKGLTYLDDRPVFDNERRATEAWATGGVEAERAERERMRAEDIEKQSKNFDALKKLQDEARARRIEQYGEDTEPEFGPKLTQFRDDMLKKVEEGDQPAVLPAAAERTEENQDKPPVRRFTQLSMSGEVVGGDADEGQGSADEGEEVTIQPPTPTGPLIEEVAPSDVPALEDATDEVEIMRESRKSALTSVNNNETTPTAAKQHTPTKRVRFQDADLLDEIYDETTSSTAATHHQQQFPTPSLFETLLPSKQAWIPPPPLPTSGITELSDSEFEPAQKDKTTPSSNPKDFNYFPLPKRKDSSAKPQTETLLVQPASKDVSEGTEGRKIEEAGEGVKPALTQQKPSILATRKLLEEITRGGQGVGVEGEVEEKKPDRPLIVDIGDSDDESEGEEGLGGTMHAW</sequence>
<organism evidence="7 8">
    <name type="scientific">Rhizophlyctis rosea</name>
    <dbReference type="NCBI Taxonomy" id="64517"/>
    <lineage>
        <taxon>Eukaryota</taxon>
        <taxon>Fungi</taxon>
        <taxon>Fungi incertae sedis</taxon>
        <taxon>Chytridiomycota</taxon>
        <taxon>Chytridiomycota incertae sedis</taxon>
        <taxon>Chytridiomycetes</taxon>
        <taxon>Rhizophlyctidales</taxon>
        <taxon>Rhizophlyctidaceae</taxon>
        <taxon>Rhizophlyctis</taxon>
    </lineage>
</organism>
<dbReference type="FunFam" id="3.80.10.10:FF:000166">
    <property type="entry name" value="Dynein assembly factor 1, axonemal"/>
    <property type="match status" value="1"/>
</dbReference>
<keyword evidence="2" id="KW-0433">Leucine-rich repeat</keyword>
<keyword evidence="5" id="KW-0966">Cell projection</keyword>
<dbReference type="EMBL" id="JADGJD010000258">
    <property type="protein sequence ID" value="KAJ3052876.1"/>
    <property type="molecule type" value="Genomic_DNA"/>
</dbReference>
<evidence type="ECO:0000313" key="8">
    <source>
        <dbReference type="Proteomes" id="UP001212841"/>
    </source>
</evidence>
<comment type="subcellular location">
    <subcellularLocation>
        <location evidence="1">Cell projection</location>
        <location evidence="1">Cilium</location>
    </subcellularLocation>
</comment>
<evidence type="ECO:0000256" key="1">
    <source>
        <dbReference type="ARBA" id="ARBA00004138"/>
    </source>
</evidence>
<dbReference type="PANTHER" id="PTHR45973:SF9">
    <property type="entry name" value="LEUCINE-RICH REPEAT-CONTAINING PROTEIN 46"/>
    <property type="match status" value="1"/>
</dbReference>
<dbReference type="InterPro" id="IPR001611">
    <property type="entry name" value="Leu-rich_rpt"/>
</dbReference>
<dbReference type="PROSITE" id="PS51450">
    <property type="entry name" value="LRR"/>
    <property type="match status" value="3"/>
</dbReference>
<keyword evidence="4" id="KW-0969">Cilium</keyword>
<dbReference type="SMART" id="SM00365">
    <property type="entry name" value="LRR_SD22"/>
    <property type="match status" value="3"/>
</dbReference>
<dbReference type="Proteomes" id="UP001212841">
    <property type="component" value="Unassembled WGS sequence"/>
</dbReference>
<feature type="compositionally biased region" description="Polar residues" evidence="6">
    <location>
        <begin position="422"/>
        <end position="438"/>
    </location>
</feature>
<feature type="region of interest" description="Disordered" evidence="6">
    <location>
        <begin position="326"/>
        <end position="538"/>
    </location>
</feature>
<comment type="caution">
    <text evidence="7">The sequence shown here is derived from an EMBL/GenBank/DDBJ whole genome shotgun (WGS) entry which is preliminary data.</text>
</comment>
<dbReference type="SUPFAM" id="SSF52075">
    <property type="entry name" value="Outer arm dynein light chain 1"/>
    <property type="match status" value="1"/>
</dbReference>
<proteinExistence type="predicted"/>
<gene>
    <name evidence="7" type="primary">DNAAF1</name>
    <name evidence="7" type="ORF">HK097_005497</name>
</gene>
<dbReference type="InterPro" id="IPR050576">
    <property type="entry name" value="Cilia_flagella_integrity"/>
</dbReference>
<evidence type="ECO:0000256" key="2">
    <source>
        <dbReference type="ARBA" id="ARBA00022614"/>
    </source>
</evidence>
<feature type="region of interest" description="Disordered" evidence="6">
    <location>
        <begin position="557"/>
        <end position="600"/>
    </location>
</feature>